<feature type="transmembrane region" description="Helical" evidence="1">
    <location>
        <begin position="108"/>
        <end position="135"/>
    </location>
</feature>
<keyword evidence="1" id="KW-0812">Transmembrane</keyword>
<feature type="transmembrane region" description="Helical" evidence="1">
    <location>
        <begin position="282"/>
        <end position="300"/>
    </location>
</feature>
<dbReference type="RefSeq" id="XP_018075313.1">
    <property type="nucleotide sequence ID" value="XM_018211591.1"/>
</dbReference>
<protein>
    <submittedName>
        <fullName evidence="2">Uncharacterized protein</fullName>
    </submittedName>
</protein>
<evidence type="ECO:0000313" key="2">
    <source>
        <dbReference type="EMBL" id="KUJ20958.1"/>
    </source>
</evidence>
<organism evidence="2 3">
    <name type="scientific">Mollisia scopiformis</name>
    <name type="common">Conifer needle endophyte fungus</name>
    <name type="synonym">Phialocephala scopiformis</name>
    <dbReference type="NCBI Taxonomy" id="149040"/>
    <lineage>
        <taxon>Eukaryota</taxon>
        <taxon>Fungi</taxon>
        <taxon>Dikarya</taxon>
        <taxon>Ascomycota</taxon>
        <taxon>Pezizomycotina</taxon>
        <taxon>Leotiomycetes</taxon>
        <taxon>Helotiales</taxon>
        <taxon>Mollisiaceae</taxon>
        <taxon>Mollisia</taxon>
    </lineage>
</organism>
<reference evidence="2 3" key="1">
    <citation type="submission" date="2015-10" db="EMBL/GenBank/DDBJ databases">
        <title>Full genome of DAOMC 229536 Phialocephala scopiformis, a fungal endophyte of spruce producing the potent anti-insectan compound rugulosin.</title>
        <authorList>
            <consortium name="DOE Joint Genome Institute"/>
            <person name="Walker A.K."/>
            <person name="Frasz S.L."/>
            <person name="Seifert K.A."/>
            <person name="Miller J.D."/>
            <person name="Mondo S.J."/>
            <person name="Labutti K."/>
            <person name="Lipzen A."/>
            <person name="Dockter R."/>
            <person name="Kennedy M."/>
            <person name="Grigoriev I.V."/>
            <person name="Spatafora J.W."/>
        </authorList>
    </citation>
    <scope>NUCLEOTIDE SEQUENCE [LARGE SCALE GENOMIC DNA]</scope>
    <source>
        <strain evidence="2 3">CBS 120377</strain>
    </source>
</reference>
<evidence type="ECO:0000313" key="3">
    <source>
        <dbReference type="Proteomes" id="UP000070700"/>
    </source>
</evidence>
<proteinExistence type="predicted"/>
<dbReference type="AlphaFoldDB" id="A0A194XLA5"/>
<evidence type="ECO:0000256" key="1">
    <source>
        <dbReference type="SAM" id="Phobius"/>
    </source>
</evidence>
<dbReference type="EMBL" id="KQ947408">
    <property type="protein sequence ID" value="KUJ20958.1"/>
    <property type="molecule type" value="Genomic_DNA"/>
</dbReference>
<dbReference type="Proteomes" id="UP000070700">
    <property type="component" value="Unassembled WGS sequence"/>
</dbReference>
<keyword evidence="1" id="KW-1133">Transmembrane helix</keyword>
<name>A0A194XLA5_MOLSC</name>
<keyword evidence="3" id="KW-1185">Reference proteome</keyword>
<gene>
    <name evidence="2" type="ORF">LY89DRAFT_638684</name>
</gene>
<accession>A0A194XLA5</accession>
<sequence length="332" mass="35578">MSSATDKVMEKAIAVVKGDAVVRSSKIPSLLRFPLVVVISTVLSAFLYSFTADYTAADLAGVSRRLDSWWEVGTLVAFRTFELGLGWFGNYDGYDLASLTLLSHGPPLYLLATFYEVKPVAVILSLVIDSLTAYIPFRLLRPLSLAHSASTSPNSVKVPNNDIITSTSIQAYTSILAASIYSVVLYTAYSSYLPVYLVTYFFDIKTIAAAHTATPITLFPVNLLLGLAAKSFIFTPATASAPSVADAKLAAFNPATATFPETLRYNLWGYQTRTKVTIKRTATLMLIVGMNTFVQTFVTIEGVEAVGAIAYSGIWVIGAAITGAAFGLVGAV</sequence>
<feature type="transmembrane region" description="Helical" evidence="1">
    <location>
        <begin position="30"/>
        <end position="48"/>
    </location>
</feature>
<dbReference type="OrthoDB" id="5394254at2759"/>
<keyword evidence="1" id="KW-0472">Membrane</keyword>
<dbReference type="KEGG" id="psco:LY89DRAFT_638684"/>
<dbReference type="GeneID" id="28821317"/>
<dbReference type="InParanoid" id="A0A194XLA5"/>
<feature type="transmembrane region" description="Helical" evidence="1">
    <location>
        <begin position="306"/>
        <end position="329"/>
    </location>
</feature>